<dbReference type="InterPro" id="IPR036890">
    <property type="entry name" value="HATPase_C_sf"/>
</dbReference>
<keyword evidence="11" id="KW-1185">Reference proteome</keyword>
<sequence>MGIVFSPTHEVRAQVYSVETLLMEDGLISDHVNSMAQDEDGFLWVSTDRGLVRFDGDNWVNYPTSKEIPLIVSTSLSAQKKRVFLSGVTNRYGFKLFYLEEGAWHDTGFKDSIYKKMDHAWVAYEGREDTELTLLLRDTLHTFRLHDKQWESRPLPLQLSGKIHQLQYHDQHLLLLGADGLYREEQGQFVPYKIHESLQPEQIGKLSLREVVFTDSSVVAISRYHLWEWREDRLHLLYENRKDPTGILRELELHPSGLVVFRDDLRFFKANRSEGEVQAFLTTTEDARAFSSRLFMDEEGTLWISSYRGLHYLPNFSIMGFLDLDLPTKEVTLIHEFAPHTFLVGSRFSYAVIKDNKVVYRHAFSKDMLSNIRFISATVHAGELYIAMQDAGLGRFNTKDYSIERLSTEGQSVVSAYSTGDTLWVKDNKNTLWYLHNDQLVSKYQIYGYPRSMRQLGDSLLIATNFGLITINSGHIRAYSKAAWPTLYQLYSMAVINDSLYFGTENGLAAWDNEKFVSKSLWGFKLNNAVYTQLVSAPDEVWLGTDDGVYSLSPNRVHHLNARSGLIGSEVNRGALIKAQSGKIMIGTNKGLNIYNPEEAYPVGRLRPPSVEYISVNNTRQKVEGKPIEMGHDNYALAFIIEWPNLLRRPVPLRYQLEGYDIEWQYSTGLPDRSIDYGSLPSGEYIFRLQYHLPDGNWADMAYMPELKVSKPFYLQASFIVISVILVGFVGYLISQMISQNRLNKNLQTIVKNKIAEIERNEAKLNLALDNAKMGVWTIDLQEMRVELSAEVYRLLGLTLGTVVTSEDFLAMMHPLDRDKMVSVLTEAIKNNEPYDFEFRIRHVDGSLVWLHGKGKAIVNDCGRTYRLSGTLSDISRRKEIEKDRERLISELKHTNEELDRFVYSVSHDLSAPTKSIKGLINLLRMQKLSPEMESYITLMDKSIDKQDTFIREILDYAYNARSESKLEYLPLTQVVQEILDSIPDEKNTAQLVCDIDKKCTLYSDRMRLKIVLSNLITNAFKYKNLHQEAEHFVRITCKVRGTQFELNVEDNGIGIREEDQEKIFKMFYRATDLAPGTGLGLYIAKDAADKLGYTISLESVYGKGSRFTVKGPVQIS</sequence>
<dbReference type="Pfam" id="PF08447">
    <property type="entry name" value="PAS_3"/>
    <property type="match status" value="1"/>
</dbReference>
<dbReference type="Gene3D" id="3.30.450.20">
    <property type="entry name" value="PAS domain"/>
    <property type="match status" value="1"/>
</dbReference>
<dbReference type="Pfam" id="PF02518">
    <property type="entry name" value="HATPase_c"/>
    <property type="match status" value="1"/>
</dbReference>
<evidence type="ECO:0000259" key="9">
    <source>
        <dbReference type="PROSITE" id="PS50113"/>
    </source>
</evidence>
<dbReference type="SUPFAM" id="SSF50998">
    <property type="entry name" value="Quinoprotein alcohol dehydrogenase-like"/>
    <property type="match status" value="1"/>
</dbReference>
<dbReference type="PROSITE" id="PS50109">
    <property type="entry name" value="HIS_KIN"/>
    <property type="match status" value="1"/>
</dbReference>
<keyword evidence="3" id="KW-0597">Phosphoprotein</keyword>
<keyword evidence="10" id="KW-0547">Nucleotide-binding</keyword>
<proteinExistence type="predicted"/>
<dbReference type="PROSITE" id="PS50113">
    <property type="entry name" value="PAC"/>
    <property type="match status" value="1"/>
</dbReference>
<dbReference type="PANTHER" id="PTHR43304">
    <property type="entry name" value="PHYTOCHROME-LIKE PROTEIN CPH1"/>
    <property type="match status" value="1"/>
</dbReference>
<dbReference type="EC" id="2.7.13.3" evidence="2"/>
<evidence type="ECO:0000256" key="2">
    <source>
        <dbReference type="ARBA" id="ARBA00012438"/>
    </source>
</evidence>
<dbReference type="CDD" id="cd00082">
    <property type="entry name" value="HisKA"/>
    <property type="match status" value="1"/>
</dbReference>
<dbReference type="EMBL" id="JAUHJS010000005">
    <property type="protein sequence ID" value="MDN4166055.1"/>
    <property type="molecule type" value="Genomic_DNA"/>
</dbReference>
<dbReference type="SMART" id="SM00387">
    <property type="entry name" value="HATPase_c"/>
    <property type="match status" value="1"/>
</dbReference>
<dbReference type="InterPro" id="IPR011110">
    <property type="entry name" value="Reg_prop"/>
</dbReference>
<comment type="catalytic activity">
    <reaction evidence="1">
        <text>ATP + protein L-histidine = ADP + protein N-phospho-L-histidine.</text>
        <dbReference type="EC" id="2.7.13.3"/>
    </reaction>
</comment>
<feature type="domain" description="Histidine kinase" evidence="7">
    <location>
        <begin position="905"/>
        <end position="1116"/>
    </location>
</feature>
<evidence type="ECO:0000256" key="4">
    <source>
        <dbReference type="ARBA" id="ARBA00022679"/>
    </source>
</evidence>
<evidence type="ECO:0000256" key="6">
    <source>
        <dbReference type="SAM" id="Phobius"/>
    </source>
</evidence>
<dbReference type="InterPro" id="IPR036097">
    <property type="entry name" value="HisK_dim/P_sf"/>
</dbReference>
<dbReference type="InterPro" id="IPR004358">
    <property type="entry name" value="Sig_transdc_His_kin-like_C"/>
</dbReference>
<dbReference type="RefSeq" id="WP_320004589.1">
    <property type="nucleotide sequence ID" value="NZ_JAUHJS010000005.1"/>
</dbReference>
<dbReference type="InterPro" id="IPR013783">
    <property type="entry name" value="Ig-like_fold"/>
</dbReference>
<feature type="domain" description="PAS" evidence="8">
    <location>
        <begin position="761"/>
        <end position="832"/>
    </location>
</feature>
<organism evidence="10 11">
    <name type="scientific">Shiella aurantiaca</name>
    <dbReference type="NCBI Taxonomy" id="3058365"/>
    <lineage>
        <taxon>Bacteria</taxon>
        <taxon>Pseudomonadati</taxon>
        <taxon>Bacteroidota</taxon>
        <taxon>Cytophagia</taxon>
        <taxon>Cytophagales</taxon>
        <taxon>Shiellaceae</taxon>
        <taxon>Shiella</taxon>
    </lineage>
</organism>
<keyword evidence="6" id="KW-1133">Transmembrane helix</keyword>
<dbReference type="InterPro" id="IPR000700">
    <property type="entry name" value="PAS-assoc_C"/>
</dbReference>
<dbReference type="InterPro" id="IPR013655">
    <property type="entry name" value="PAS_fold_3"/>
</dbReference>
<dbReference type="InterPro" id="IPR000014">
    <property type="entry name" value="PAS"/>
</dbReference>
<protein>
    <recommendedName>
        <fullName evidence="2">histidine kinase</fullName>
        <ecNumber evidence="2">2.7.13.3</ecNumber>
    </recommendedName>
</protein>
<dbReference type="Gene3D" id="1.10.287.130">
    <property type="match status" value="1"/>
</dbReference>
<dbReference type="Gene3D" id="3.30.565.10">
    <property type="entry name" value="Histidine kinase-like ATPase, C-terminal domain"/>
    <property type="match status" value="1"/>
</dbReference>
<dbReference type="Gene3D" id="2.130.10.10">
    <property type="entry name" value="YVTN repeat-like/Quinoprotein amine dehydrogenase"/>
    <property type="match status" value="3"/>
</dbReference>
<dbReference type="InterPro" id="IPR003594">
    <property type="entry name" value="HATPase_dom"/>
</dbReference>
<evidence type="ECO:0000256" key="5">
    <source>
        <dbReference type="ARBA" id="ARBA00022777"/>
    </source>
</evidence>
<dbReference type="InterPro" id="IPR052162">
    <property type="entry name" value="Sensor_kinase/Photoreceptor"/>
</dbReference>
<dbReference type="SMART" id="SM00086">
    <property type="entry name" value="PAC"/>
    <property type="match status" value="1"/>
</dbReference>
<dbReference type="InterPro" id="IPR011047">
    <property type="entry name" value="Quinoprotein_ADH-like_sf"/>
</dbReference>
<keyword evidence="5" id="KW-0418">Kinase</keyword>
<dbReference type="InterPro" id="IPR005467">
    <property type="entry name" value="His_kinase_dom"/>
</dbReference>
<evidence type="ECO:0000313" key="11">
    <source>
        <dbReference type="Proteomes" id="UP001168552"/>
    </source>
</evidence>
<dbReference type="InterPro" id="IPR011123">
    <property type="entry name" value="Y_Y_Y"/>
</dbReference>
<keyword evidence="6" id="KW-0812">Transmembrane</keyword>
<feature type="transmembrane region" description="Helical" evidence="6">
    <location>
        <begin position="713"/>
        <end position="735"/>
    </location>
</feature>
<dbReference type="PRINTS" id="PR00344">
    <property type="entry name" value="BCTRLSENSOR"/>
</dbReference>
<evidence type="ECO:0000256" key="1">
    <source>
        <dbReference type="ARBA" id="ARBA00000085"/>
    </source>
</evidence>
<dbReference type="CDD" id="cd00075">
    <property type="entry name" value="HATPase"/>
    <property type="match status" value="1"/>
</dbReference>
<evidence type="ECO:0000259" key="8">
    <source>
        <dbReference type="PROSITE" id="PS50112"/>
    </source>
</evidence>
<dbReference type="InterPro" id="IPR015943">
    <property type="entry name" value="WD40/YVTN_repeat-like_dom_sf"/>
</dbReference>
<dbReference type="Gene3D" id="2.60.40.10">
    <property type="entry name" value="Immunoglobulins"/>
    <property type="match status" value="1"/>
</dbReference>
<dbReference type="GO" id="GO:0005524">
    <property type="term" value="F:ATP binding"/>
    <property type="evidence" value="ECO:0007669"/>
    <property type="project" value="UniProtKB-KW"/>
</dbReference>
<dbReference type="NCBIfam" id="TIGR00229">
    <property type="entry name" value="sensory_box"/>
    <property type="match status" value="1"/>
</dbReference>
<keyword evidence="4" id="KW-0808">Transferase</keyword>
<keyword evidence="6" id="KW-0472">Membrane</keyword>
<dbReference type="InterPro" id="IPR001610">
    <property type="entry name" value="PAC"/>
</dbReference>
<dbReference type="Pfam" id="PF07494">
    <property type="entry name" value="Reg_prop"/>
    <property type="match status" value="1"/>
</dbReference>
<evidence type="ECO:0000259" key="7">
    <source>
        <dbReference type="PROSITE" id="PS50109"/>
    </source>
</evidence>
<dbReference type="InterPro" id="IPR035965">
    <property type="entry name" value="PAS-like_dom_sf"/>
</dbReference>
<dbReference type="PROSITE" id="PS50112">
    <property type="entry name" value="PAS"/>
    <property type="match status" value="1"/>
</dbReference>
<reference evidence="10" key="1">
    <citation type="submission" date="2023-06" db="EMBL/GenBank/DDBJ databases">
        <title>Cytophagales bacterium Strain LB-30, isolated from soil.</title>
        <authorList>
            <person name="Liu B."/>
        </authorList>
    </citation>
    <scope>NUCLEOTIDE SEQUENCE</scope>
    <source>
        <strain evidence="10">LB-30</strain>
    </source>
</reference>
<dbReference type="Gene3D" id="2.10.70.100">
    <property type="match status" value="1"/>
</dbReference>
<dbReference type="CDD" id="cd00130">
    <property type="entry name" value="PAS"/>
    <property type="match status" value="1"/>
</dbReference>
<evidence type="ECO:0000313" key="10">
    <source>
        <dbReference type="EMBL" id="MDN4166055.1"/>
    </source>
</evidence>
<dbReference type="PANTHER" id="PTHR43304:SF1">
    <property type="entry name" value="PAC DOMAIN-CONTAINING PROTEIN"/>
    <property type="match status" value="1"/>
</dbReference>
<evidence type="ECO:0000256" key="3">
    <source>
        <dbReference type="ARBA" id="ARBA00022553"/>
    </source>
</evidence>
<name>A0ABT8F6Q9_9BACT</name>
<comment type="caution">
    <text evidence="10">The sequence shown here is derived from an EMBL/GenBank/DDBJ whole genome shotgun (WGS) entry which is preliminary data.</text>
</comment>
<dbReference type="SUPFAM" id="SSF55874">
    <property type="entry name" value="ATPase domain of HSP90 chaperone/DNA topoisomerase II/histidine kinase"/>
    <property type="match status" value="1"/>
</dbReference>
<gene>
    <name evidence="10" type="ORF">QWY31_11115</name>
</gene>
<dbReference type="Pfam" id="PF07495">
    <property type="entry name" value="Y_Y_Y"/>
    <property type="match status" value="1"/>
</dbReference>
<accession>A0ABT8F6Q9</accession>
<feature type="domain" description="PAC" evidence="9">
    <location>
        <begin position="835"/>
        <end position="887"/>
    </location>
</feature>
<dbReference type="InterPro" id="IPR003661">
    <property type="entry name" value="HisK_dim/P_dom"/>
</dbReference>
<dbReference type="Proteomes" id="UP001168552">
    <property type="component" value="Unassembled WGS sequence"/>
</dbReference>
<keyword evidence="10" id="KW-0067">ATP-binding</keyword>
<dbReference type="SUPFAM" id="SSF47384">
    <property type="entry name" value="Homodimeric domain of signal transducing histidine kinase"/>
    <property type="match status" value="1"/>
</dbReference>
<dbReference type="SUPFAM" id="SSF55785">
    <property type="entry name" value="PYP-like sensor domain (PAS domain)"/>
    <property type="match status" value="1"/>
</dbReference>